<dbReference type="PROSITE" id="PS50097">
    <property type="entry name" value="BTB"/>
    <property type="match status" value="1"/>
</dbReference>
<dbReference type="EMBL" id="JAAAIL010000925">
    <property type="protein sequence ID" value="KAG0272447.1"/>
    <property type="molecule type" value="Genomic_DNA"/>
</dbReference>
<dbReference type="GO" id="GO:0004402">
    <property type="term" value="F:histone acetyltransferase activity"/>
    <property type="evidence" value="ECO:0007669"/>
    <property type="project" value="TreeGrafter"/>
</dbReference>
<comment type="caution">
    <text evidence="3">The sequence shown here is derived from an EMBL/GenBank/DDBJ whole genome shotgun (WGS) entry which is preliminary data.</text>
</comment>
<feature type="region of interest" description="Disordered" evidence="1">
    <location>
        <begin position="295"/>
        <end position="327"/>
    </location>
</feature>
<feature type="region of interest" description="Disordered" evidence="1">
    <location>
        <begin position="541"/>
        <end position="579"/>
    </location>
</feature>
<feature type="region of interest" description="Disordered" evidence="1">
    <location>
        <begin position="93"/>
        <end position="126"/>
    </location>
</feature>
<feature type="compositionally biased region" description="Basic and acidic residues" evidence="1">
    <location>
        <begin position="1584"/>
        <end position="1607"/>
    </location>
</feature>
<feature type="compositionally biased region" description="Low complexity" evidence="1">
    <location>
        <begin position="1546"/>
        <end position="1582"/>
    </location>
</feature>
<accession>A0AAD4D9D9</accession>
<evidence type="ECO:0000313" key="4">
    <source>
        <dbReference type="Proteomes" id="UP001194580"/>
    </source>
</evidence>
<feature type="domain" description="BTB" evidence="2">
    <location>
        <begin position="1350"/>
        <end position="1418"/>
    </location>
</feature>
<dbReference type="Pfam" id="PF00651">
    <property type="entry name" value="BTB"/>
    <property type="match status" value="1"/>
</dbReference>
<keyword evidence="4" id="KW-1185">Reference proteome</keyword>
<dbReference type="InterPro" id="IPR000210">
    <property type="entry name" value="BTB/POZ_dom"/>
</dbReference>
<dbReference type="PANTHER" id="PTHR20916:SF26">
    <property type="entry name" value="CYSTEINE-RICH PROTEIN 2-BINDING PROTEIN"/>
    <property type="match status" value="1"/>
</dbReference>
<evidence type="ECO:0000313" key="3">
    <source>
        <dbReference type="EMBL" id="KAG0272447.1"/>
    </source>
</evidence>
<name>A0AAD4D9D9_9FUNG</name>
<feature type="region of interest" description="Disordered" evidence="1">
    <location>
        <begin position="1544"/>
        <end position="1614"/>
    </location>
</feature>
<feature type="region of interest" description="Disordered" evidence="1">
    <location>
        <begin position="198"/>
        <end position="221"/>
    </location>
</feature>
<sequence>MRTAELIGLLRSHDRNKPIVRDHLAMLDQTRQLHLLGELSNWLLVELHKYQDRQTGPNDLETLQQGSIHSQIRHTLKAIIAVLQSVTVSAGTNGVNGRTNGTATTSSSMASTLPIDAKKQQPVKTALPMDDRAKDKILDSFLSPILIGLVPLGPRVNSMDVQHMCAKILNFCVNPLTANAPFPPQDFAKRMMSISASSSSSTTSSSGNNHSRAVPSMKPHRSGADVVQALSSLLKSSSIKLQEYGLRILTSHKFFVQERVAWDVLPALRSVLEALSKDLAAILAGSMSIFEPDQDIGDPLEANNAGNDVSGKSVDHQGKSDESSSPVGIRSRGLLLLQSFLTEAGRHTPPSALLQQQRQLQGSVKLERLQEAAPMSLLVKLWQELQQIFFFDKAALPSCDRMVLVLCGAIYWACWVFQEKESAMAVLLEEGMDTLLAWYGYYITSHDDVDQEYDTAEDKDRGPAAQTLGQQSTSRPAAAGKEDDLKHQASVLEYLTKLIVNLVSNKSNHVALYSGFPRPVGLTITRRTIEFFGDIPTTAVQSSTAGTATPTSTVPGPSSSSLPALPNNNSNNNNDNNDTAISSTSVQLIRLKPGILEAMLGVISGCFGANRASEDLIVYSRVPHVLVMLLSEPASRGLFGTPSKELPEATSRRFLHQSLNLLPGFLKHEGLNSWTENMNWNEWTVGYTALVNRVMLPLDQEAETNRTWIIESHMKGLTSDSPLVPQLTLDAEMGLKALKVFALFWKYHPKGRWLLSDIFGPRFFQYKILYVLADLRGDSFIANASTVGDWVAVKWIRERTLLLVDTAVYLGAESNIRFNMRERWGALPFLVALLGACVRRLNLREYSVRELHCRRIALKCFYALRHFWLDRQGLTQLVDLNLGPAGSEEEVLWWKSMPLMTKSFSAAVVGEVPGGSAMSASIVPLLLSILVPPKTEWSSDLLLGGIGKRSRWWHPLFEREEPLLVETCLHLAQISPLPTCQQRLVSKPGVIWMLSRMMVERSLVDASPTTARHRRHHRHKTDPVGGANANMPRELIEKSLFETLTKVMTSEESAKSVVSNNTTTELFAAILDVDQPLRFYRDKMVFESEPAAAATASAEEDEPPTDPLRAINLILPTRRHQNLQQQLLHHFQTVMRPLRGQFERIYQYVGGRRLADTDESVGSVFWLREYCAIVFMYTLDPPPSGVLGLMAPPSSWIAWGSKVDKTALLDSESILGVVCRMLTLEMEYEDEDDGQVEVVLDMGMEVDGKAQLMDHAAAVKIKAKGDSEGDEDMKSVQKEEALLRRLSSGLAFQSLAWRHANRWRQQHLELIESYADLMTIEWEFHVANLVGSSSTTKSIDKAKEEEEAPVSISFLVHERTIHFPDRACLSRASPFFFTLLQGDFLESTQQQIALQDVEPDDVELLLEILRESRMTAHHLLPEDMPFEAVVRLMVCADRFMVVFVRRLAENWILNALGELEMKEYNLLPMKASAVLRGGGNAKVGGLTTAVLDGSKRVRSDDGLEVGGEGVGLAEKRPRLDLDEDNVLVNEINLKDVLGRIIPSTGSHSSSSSTAADIASTTSSDTKTTTTTNNNNNNNNNNDNNDDHDNSSDDDKLSTPRSTTPKDDISEDEDPTTIQDTLLSVYEACSHPRLGSIYTTTHPFHGLLWDTLRRILLRMGSIATRPRFATMLNQGGEERIQEFLQILFELATDETDSYLAAADL</sequence>
<evidence type="ECO:0000259" key="2">
    <source>
        <dbReference type="PROSITE" id="PS50097"/>
    </source>
</evidence>
<dbReference type="CDD" id="cd18186">
    <property type="entry name" value="BTB_POZ_ZBTB_KLHL-like"/>
    <property type="match status" value="1"/>
</dbReference>
<feature type="compositionally biased region" description="Basic and acidic residues" evidence="1">
    <location>
        <begin position="313"/>
        <end position="322"/>
    </location>
</feature>
<feature type="region of interest" description="Disordered" evidence="1">
    <location>
        <begin position="1006"/>
        <end position="1029"/>
    </location>
</feature>
<feature type="region of interest" description="Disordered" evidence="1">
    <location>
        <begin position="452"/>
        <end position="484"/>
    </location>
</feature>
<proteinExistence type="predicted"/>
<feature type="compositionally biased region" description="Low complexity" evidence="1">
    <location>
        <begin position="93"/>
        <end position="112"/>
    </location>
</feature>
<dbReference type="Gene3D" id="3.30.710.10">
    <property type="entry name" value="Potassium Channel Kv1.1, Chain A"/>
    <property type="match status" value="1"/>
</dbReference>
<evidence type="ECO:0000256" key="1">
    <source>
        <dbReference type="SAM" id="MobiDB-lite"/>
    </source>
</evidence>
<dbReference type="SMART" id="SM00225">
    <property type="entry name" value="BTB"/>
    <property type="match status" value="1"/>
</dbReference>
<organism evidence="3 4">
    <name type="scientific">Linnemannia exigua</name>
    <dbReference type="NCBI Taxonomy" id="604196"/>
    <lineage>
        <taxon>Eukaryota</taxon>
        <taxon>Fungi</taxon>
        <taxon>Fungi incertae sedis</taxon>
        <taxon>Mucoromycota</taxon>
        <taxon>Mortierellomycotina</taxon>
        <taxon>Mortierellomycetes</taxon>
        <taxon>Mortierellales</taxon>
        <taxon>Mortierellaceae</taxon>
        <taxon>Linnemannia</taxon>
    </lineage>
</organism>
<dbReference type="PANTHER" id="PTHR20916">
    <property type="entry name" value="CYSTEINE AND GLYCINE-RICH PROTEIN 2 BINDING PROTEIN"/>
    <property type="match status" value="1"/>
</dbReference>
<dbReference type="InterPro" id="IPR011333">
    <property type="entry name" value="SKP1/BTB/POZ_sf"/>
</dbReference>
<reference evidence="3" key="1">
    <citation type="journal article" date="2020" name="Fungal Divers.">
        <title>Resolving the Mortierellaceae phylogeny through synthesis of multi-gene phylogenetics and phylogenomics.</title>
        <authorList>
            <person name="Vandepol N."/>
            <person name="Liber J."/>
            <person name="Desiro A."/>
            <person name="Na H."/>
            <person name="Kennedy M."/>
            <person name="Barry K."/>
            <person name="Grigoriev I.V."/>
            <person name="Miller A.N."/>
            <person name="O'Donnell K."/>
            <person name="Stajich J.E."/>
            <person name="Bonito G."/>
        </authorList>
    </citation>
    <scope>NUCLEOTIDE SEQUENCE</scope>
    <source>
        <strain evidence="3">NRRL 28262</strain>
    </source>
</reference>
<protein>
    <recommendedName>
        <fullName evidence="2">BTB domain-containing protein</fullName>
    </recommendedName>
</protein>
<feature type="compositionally biased region" description="Basic residues" evidence="1">
    <location>
        <begin position="1011"/>
        <end position="1020"/>
    </location>
</feature>
<feature type="compositionally biased region" description="Low complexity" evidence="1">
    <location>
        <begin position="542"/>
        <end position="579"/>
    </location>
</feature>
<gene>
    <name evidence="3" type="ORF">BGZ95_011810</name>
</gene>
<dbReference type="Proteomes" id="UP001194580">
    <property type="component" value="Unassembled WGS sequence"/>
</dbReference>
<dbReference type="SUPFAM" id="SSF54695">
    <property type="entry name" value="POZ domain"/>
    <property type="match status" value="1"/>
</dbReference>